<dbReference type="EMBL" id="JAGGLD010000003">
    <property type="protein sequence ID" value="MBP2001364.1"/>
    <property type="molecule type" value="Genomic_DNA"/>
</dbReference>
<reference evidence="2 3" key="1">
    <citation type="submission" date="2021-03" db="EMBL/GenBank/DDBJ databases">
        <title>Genomic Encyclopedia of Type Strains, Phase IV (KMG-IV): sequencing the most valuable type-strain genomes for metagenomic binning, comparative biology and taxonomic classification.</title>
        <authorList>
            <person name="Goeker M."/>
        </authorList>
    </citation>
    <scope>NUCLEOTIDE SEQUENCE [LARGE SCALE GENOMIC DNA]</scope>
    <source>
        <strain evidence="2 3">DSM 26806</strain>
    </source>
</reference>
<keyword evidence="1" id="KW-1133">Transmembrane helix</keyword>
<feature type="transmembrane region" description="Helical" evidence="1">
    <location>
        <begin position="357"/>
        <end position="381"/>
    </location>
</feature>
<proteinExistence type="predicted"/>
<evidence type="ECO:0000313" key="3">
    <source>
        <dbReference type="Proteomes" id="UP001519288"/>
    </source>
</evidence>
<protein>
    <submittedName>
        <fullName evidence="2">Uncharacterized protein YneF (UPF0154 family)</fullName>
    </submittedName>
</protein>
<evidence type="ECO:0000256" key="1">
    <source>
        <dbReference type="SAM" id="Phobius"/>
    </source>
</evidence>
<keyword evidence="1" id="KW-0472">Membrane</keyword>
<dbReference type="Proteomes" id="UP001519288">
    <property type="component" value="Unassembled WGS sequence"/>
</dbReference>
<name>A0ABS4JI18_9BACL</name>
<feature type="transmembrane region" description="Helical" evidence="1">
    <location>
        <begin position="20"/>
        <end position="37"/>
    </location>
</feature>
<comment type="caution">
    <text evidence="2">The sequence shown here is derived from an EMBL/GenBank/DDBJ whole genome shotgun (WGS) entry which is preliminary data.</text>
</comment>
<accession>A0ABS4JI18</accession>
<dbReference type="RefSeq" id="WP_209862522.1">
    <property type="nucleotide sequence ID" value="NZ_JAGGLD010000003.1"/>
</dbReference>
<feature type="transmembrane region" description="Helical" evidence="1">
    <location>
        <begin position="393"/>
        <end position="411"/>
    </location>
</feature>
<sequence>MKVRELIYYFKKHKFLSLSIYFHLTLFFVILGTFVAFKGELEYESTSLQKIYEGKAIYQLLDGFYDGDKYAEFVSEPDYLVRLKSYYKQLNNTSDFNYLAMFNQFIYLKDKGLPEELIEGYEQGSKKNQVQVGDDIFTTVKSFQMNKQAMNYFGLQVENGRLWNDEDFKDNSVMPVLLGSSYQNLYKVGDETTINYYNKPLTVKIIGFLKENSKVYFNSNTEFYLNKYVILPYRDYGIPASKTDEVFQQASYFAVANGYLVTENNALQNKLMMQRVEAISKNTSFAGYSFIGLSPHFQKYRGLMTVVQENRTLIQSIFVSTFILNLIVIITILLLQQKRRLSSFAIHYINGATINRLIYMLWLEISTILLAAYLTNFLVLYEILKLGDMETQLLILVLCFAMSIIICILLARKLLSNSMTDYINIEGGV</sequence>
<gene>
    <name evidence="2" type="ORF">J2Z69_002407</name>
</gene>
<organism evidence="2 3">
    <name type="scientific">Paenibacillus shirakamiensis</name>
    <dbReference type="NCBI Taxonomy" id="1265935"/>
    <lineage>
        <taxon>Bacteria</taxon>
        <taxon>Bacillati</taxon>
        <taxon>Bacillota</taxon>
        <taxon>Bacilli</taxon>
        <taxon>Bacillales</taxon>
        <taxon>Paenibacillaceae</taxon>
        <taxon>Paenibacillus</taxon>
    </lineage>
</organism>
<evidence type="ECO:0000313" key="2">
    <source>
        <dbReference type="EMBL" id="MBP2001364.1"/>
    </source>
</evidence>
<feature type="transmembrane region" description="Helical" evidence="1">
    <location>
        <begin position="313"/>
        <end position="336"/>
    </location>
</feature>
<keyword evidence="3" id="KW-1185">Reference proteome</keyword>
<keyword evidence="1" id="KW-0812">Transmembrane</keyword>